<dbReference type="KEGG" id="abw:BL01_12155"/>
<proteinExistence type="predicted"/>
<name>A0A059ZRX0_ACIBA</name>
<dbReference type="OrthoDB" id="6698878at2"/>
<accession>A0A059ZRX0</accession>
<evidence type="ECO:0000313" key="7">
    <source>
        <dbReference type="EMBL" id="QNV20810.1"/>
    </source>
</evidence>
<reference evidence="4 9" key="1">
    <citation type="submission" date="2016-05" db="EMBL/GenBank/DDBJ databases">
        <title>The evolution of Acinetobacter baumannii in vivo.</title>
        <authorList>
            <person name="Hua X."/>
            <person name="Yu Y."/>
        </authorList>
    </citation>
    <scope>NUCLEOTIDE SEQUENCE [LARGE SCALE GENOMIC DNA]</scope>
    <source>
        <strain evidence="4 9">XH647</strain>
    </source>
</reference>
<evidence type="ECO:0000313" key="9">
    <source>
        <dbReference type="Proteomes" id="UP000179937"/>
    </source>
</evidence>
<evidence type="ECO:0000313" key="8">
    <source>
        <dbReference type="EMBL" id="SST18257.1"/>
    </source>
</evidence>
<sequence>MKSHDHLLDRQYDEDHYNCVHFVHEAAMDLYGIDRAEALELFMQPKGKITFLSSRLKLLNPLPMPKEGCIVAFHPRQRNKPPHVGLFRGQKILHLMESGVTYLPEEVVMEMGFNRVSYYD</sequence>
<dbReference type="EMBL" id="LYKI01000005">
    <property type="protein sequence ID" value="OIG74534.1"/>
    <property type="molecule type" value="Genomic_DNA"/>
</dbReference>
<dbReference type="Proteomes" id="UP000179937">
    <property type="component" value="Unassembled WGS sequence"/>
</dbReference>
<dbReference type="Proteomes" id="UP000516419">
    <property type="component" value="Chromosome"/>
</dbReference>
<organism evidence="5 11">
    <name type="scientific">Acinetobacter baumannii</name>
    <dbReference type="NCBI Taxonomy" id="470"/>
    <lineage>
        <taxon>Bacteria</taxon>
        <taxon>Pseudomonadati</taxon>
        <taxon>Pseudomonadota</taxon>
        <taxon>Gammaproteobacteria</taxon>
        <taxon>Moraxellales</taxon>
        <taxon>Moraxellaceae</taxon>
        <taxon>Acinetobacter</taxon>
        <taxon>Acinetobacter calcoaceticus/baumannii complex</taxon>
    </lineage>
</organism>
<reference evidence="1" key="6">
    <citation type="submission" date="2020-08" db="EMBL/GenBank/DDBJ databases">
        <title>Diversity of carbapenem-resistant Acinetobacter baumannii and bacteriophage-mediated spread of the Oxa23 carbapenemase.</title>
        <authorList>
            <person name="Abouelfetouh A."/>
            <person name="Mattock J."/>
            <person name="Turner D."/>
            <person name="Li E."/>
            <person name="Evans B.A."/>
        </authorList>
    </citation>
    <scope>NUCLEOTIDE SEQUENCE</scope>
    <source>
        <strain evidence="1">A86</strain>
    </source>
</reference>
<dbReference type="OMA" id="DEEHYNC"/>
<dbReference type="EMBL" id="UFMQ01000002">
    <property type="protein sequence ID" value="SST18257.1"/>
    <property type="molecule type" value="Genomic_DNA"/>
</dbReference>
<evidence type="ECO:0000313" key="2">
    <source>
        <dbReference type="EMBL" id="MDR8262572.1"/>
    </source>
</evidence>
<dbReference type="AlphaFoldDB" id="A0A059ZRX0"/>
<evidence type="ECO:0000313" key="5">
    <source>
        <dbReference type="EMBL" id="PQH47123.1"/>
    </source>
</evidence>
<evidence type="ECO:0000313" key="10">
    <source>
        <dbReference type="Proteomes" id="UP000237823"/>
    </source>
</evidence>
<evidence type="ECO:0000313" key="13">
    <source>
        <dbReference type="Proteomes" id="UP000516419"/>
    </source>
</evidence>
<dbReference type="Proteomes" id="UP000252694">
    <property type="component" value="Unassembled WGS sequence"/>
</dbReference>
<dbReference type="Proteomes" id="UP000237823">
    <property type="component" value="Unassembled WGS sequence"/>
</dbReference>
<evidence type="ECO:0000313" key="6">
    <source>
        <dbReference type="EMBL" id="PRN35146.1"/>
    </source>
</evidence>
<dbReference type="EMBL" id="JACSVK010000142">
    <property type="protein sequence ID" value="MBD0221997.1"/>
    <property type="molecule type" value="Genomic_DNA"/>
</dbReference>
<dbReference type="RefSeq" id="WP_000835160.1">
    <property type="nucleotide sequence ID" value="NZ_AP024415.1"/>
</dbReference>
<dbReference type="Proteomes" id="UP000239276">
    <property type="component" value="Unassembled WGS sequence"/>
</dbReference>
<dbReference type="EMBL" id="CP061525">
    <property type="protein sequence ID" value="QNV20810.1"/>
    <property type="molecule type" value="Genomic_DNA"/>
</dbReference>
<dbReference type="PATRIC" id="fig|470.1288.peg.2381"/>
<dbReference type="EMBL" id="VMAF01000012">
    <property type="protein sequence ID" value="MDR8431454.1"/>
    <property type="molecule type" value="Genomic_DNA"/>
</dbReference>
<evidence type="ECO:0000313" key="12">
    <source>
        <dbReference type="Proteomes" id="UP000252694"/>
    </source>
</evidence>
<evidence type="ECO:0000313" key="1">
    <source>
        <dbReference type="EMBL" id="MBD0221997.1"/>
    </source>
</evidence>
<evidence type="ECO:0000313" key="4">
    <source>
        <dbReference type="EMBL" id="OIG74534.1"/>
    </source>
</evidence>
<dbReference type="EMBL" id="VMBB01000043">
    <property type="protein sequence ID" value="MDR8262572.1"/>
    <property type="molecule type" value="Genomic_DNA"/>
</dbReference>
<reference evidence="5 11" key="3">
    <citation type="journal article" date="2018" name="J. Antimicrob. Chemother.">
        <title>Phylogenomics of colistin-susceptible and resistant XDR Acinetobacter baumannii.</title>
        <authorList>
            <person name="Mustapha M."/>
            <person name="Li B."/>
            <person name="Pacey M.P."/>
            <person name="Mettus R.T."/>
            <person name="McElheny C.L."/>
            <person name="Ernst R.K."/>
            <person name="Cooper V.S."/>
            <person name="Doi Y."/>
        </authorList>
    </citation>
    <scope>NUCLEOTIDE SEQUENCE [LARGE SCALE GENOMIC DNA]</scope>
    <source>
        <strain evidence="5 11">R20</strain>
    </source>
</reference>
<evidence type="ECO:0000313" key="3">
    <source>
        <dbReference type="EMBL" id="MDR8431454.1"/>
    </source>
</evidence>
<gene>
    <name evidence="4" type="ORF">A7M90_14065</name>
    <name evidence="6" type="ORF">B9W25_09320</name>
    <name evidence="5" type="ORF">C5U34_18305</name>
    <name evidence="3" type="ORF">FPK63_10250</name>
    <name evidence="2" type="ORF">FPK87_19190</name>
    <name evidence="7" type="ORF">FQZ18_13745</name>
    <name evidence="1" type="ORF">IAG11_19220</name>
    <name evidence="8" type="ORF">SAMEA104305318_00697</name>
</gene>
<reference evidence="7 13" key="7">
    <citation type="submission" date="2020-09" db="EMBL/GenBank/DDBJ databases">
        <title>Carbapenem-Resistant Acinetobacter baumannii devoid of typical resistance factors.</title>
        <authorList>
            <person name="Hoffmann M."/>
            <person name="Luo Y."/>
            <person name="Strain E."/>
            <person name="Rand H."/>
            <person name="Javkar K.G."/>
        </authorList>
    </citation>
    <scope>NUCLEOTIDE SEQUENCE [LARGE SCALE GENOMIC DNA]</scope>
    <source>
        <strain evidence="7 13">CFSAN093705</strain>
    </source>
</reference>
<reference evidence="6 10" key="2">
    <citation type="submission" date="2017-04" db="EMBL/GenBank/DDBJ databases">
        <title>Comparison of Acinetobacter baumannii whole genome sequences from two major hospitals in Kuwait.</title>
        <authorList>
            <person name="Nasser K."/>
            <person name="Habibi N."/>
            <person name="Khan M.W."/>
            <person name="Purohit P."/>
            <person name="Al-Obaid I."/>
            <person name="Dhar R."/>
            <person name="Al-Fouzan W."/>
            <person name="Mustafa A.S."/>
        </authorList>
    </citation>
    <scope>NUCLEOTIDE SEQUENCE [LARGE SCALE GENOMIC DNA]</scope>
    <source>
        <strain evidence="6 10">KUFAR57</strain>
    </source>
</reference>
<dbReference type="EMBL" id="PUDN01000176">
    <property type="protein sequence ID" value="PQH47123.1"/>
    <property type="molecule type" value="Genomic_DNA"/>
</dbReference>
<dbReference type="EMBL" id="NEPB01000015">
    <property type="protein sequence ID" value="PRN35146.1"/>
    <property type="molecule type" value="Genomic_DNA"/>
</dbReference>
<reference evidence="8 12" key="4">
    <citation type="submission" date="2018-07" db="EMBL/GenBank/DDBJ databases">
        <authorList>
            <consortium name="Pathogen Informatics"/>
        </authorList>
    </citation>
    <scope>NUCLEOTIDE SEQUENCE [LARGE SCALE GENOMIC DNA]</scope>
    <source>
        <strain evidence="8 12">4300STDY7045823</strain>
    </source>
</reference>
<evidence type="ECO:0008006" key="14">
    <source>
        <dbReference type="Google" id="ProtNLM"/>
    </source>
</evidence>
<protein>
    <recommendedName>
        <fullName evidence="14">NlpC/P60 domain-containing protein</fullName>
    </recommendedName>
</protein>
<evidence type="ECO:0000313" key="11">
    <source>
        <dbReference type="Proteomes" id="UP000239276"/>
    </source>
</evidence>
<dbReference type="eggNOG" id="ENOG5031RD5">
    <property type="taxonomic scope" value="Bacteria"/>
</dbReference>
<dbReference type="STRING" id="1096995.BJAB07104_01203"/>
<dbReference type="Proteomes" id="UP000634608">
    <property type="component" value="Unassembled WGS sequence"/>
</dbReference>
<reference evidence="2" key="5">
    <citation type="submission" date="2019-07" db="EMBL/GenBank/DDBJ databases">
        <title>Biological characteristics of mucoid Acinetobacter baumannii from a general hospital in China.</title>
        <authorList>
            <person name="Hua X."/>
            <person name="Yu Y."/>
        </authorList>
    </citation>
    <scope>NUCLEOTIDE SEQUENCE</scope>
    <source>
        <strain evidence="2">N41</strain>
        <strain evidence="3">N8</strain>
    </source>
</reference>
<dbReference type="GeneID" id="92893066"/>